<comment type="similarity">
    <text evidence="3 18">Belongs to the complex I subunit 2 family.</text>
</comment>
<dbReference type="GeneID" id="77424668"/>
<dbReference type="Pfam" id="PF00361">
    <property type="entry name" value="Proton_antipo_M"/>
    <property type="match status" value="1"/>
</dbReference>
<evidence type="ECO:0000256" key="3">
    <source>
        <dbReference type="ARBA" id="ARBA00007012"/>
    </source>
</evidence>
<dbReference type="GO" id="GO:0006120">
    <property type="term" value="P:mitochondrial electron transport, NADH to ubiquinone"/>
    <property type="evidence" value="ECO:0007669"/>
    <property type="project" value="InterPro"/>
</dbReference>
<feature type="transmembrane region" description="Helical" evidence="18">
    <location>
        <begin position="199"/>
        <end position="220"/>
    </location>
</feature>
<evidence type="ECO:0000256" key="18">
    <source>
        <dbReference type="RuleBase" id="RU003403"/>
    </source>
</evidence>
<evidence type="ECO:0000256" key="8">
    <source>
        <dbReference type="ARBA" id="ARBA00022692"/>
    </source>
</evidence>
<dbReference type="InterPro" id="IPR001750">
    <property type="entry name" value="ND/Mrp_TM"/>
</dbReference>
<dbReference type="AlphaFoldDB" id="A0A9E8LNG8"/>
<feature type="transmembrane region" description="Helical" evidence="18">
    <location>
        <begin position="136"/>
        <end position="163"/>
    </location>
</feature>
<feature type="transmembrane region" description="Helical" evidence="18">
    <location>
        <begin position="64"/>
        <end position="84"/>
    </location>
</feature>
<dbReference type="PRINTS" id="PR01436">
    <property type="entry name" value="NADHDHGNASE2"/>
</dbReference>
<proteinExistence type="inferred from homology"/>
<keyword evidence="9 18" id="KW-0999">Mitochondrion inner membrane</keyword>
<evidence type="ECO:0000256" key="17">
    <source>
        <dbReference type="ARBA" id="ARBA00049551"/>
    </source>
</evidence>
<keyword evidence="12 18" id="KW-1133">Transmembrane helix</keyword>
<evidence type="ECO:0000256" key="12">
    <source>
        <dbReference type="ARBA" id="ARBA00022989"/>
    </source>
</evidence>
<name>A0A9E8LNG8_9NEOP</name>
<sequence>MNIINLNNSKMMFILLLIMSTLFAISSNSWISCWMGLEMNLLFFIPLMAPKIKKYLMSEASLKYFLVQSLSSINLMFFLILFMMNNKLNLNMFMSMIMNLTLLMKMGAAPFHFWFPNIMNGLNWMNCFILSTWQKIAPMIIFSYCFLNKIIIMTMILSALIGSIGGLNQTSIRKILSYSSINHISWMMASLMINYKLWIMYFSIYMVLNMLLMMLFNLMNSYFIKQLFLTKINWFIKFILMINLLSLGGIPPLLGFLPKWTLIFYLINMKLYFITFILMMTTLINLYYYIQLMYSMFMLNFMNIKFYNFKFLNIKFFIVSKLSIIINILLMMVTILFMLI</sequence>
<evidence type="ECO:0000313" key="20">
    <source>
        <dbReference type="EMBL" id="UZZ43623.1"/>
    </source>
</evidence>
<feature type="transmembrane region" description="Helical" evidence="18">
    <location>
        <begin position="96"/>
        <end position="116"/>
    </location>
</feature>
<evidence type="ECO:0000256" key="9">
    <source>
        <dbReference type="ARBA" id="ARBA00022792"/>
    </source>
</evidence>
<comment type="subcellular location">
    <subcellularLocation>
        <location evidence="2 18">Mitochondrion inner membrane</location>
        <topology evidence="2 18">Multi-pass membrane protein</topology>
    </subcellularLocation>
</comment>
<evidence type="ECO:0000256" key="16">
    <source>
        <dbReference type="ARBA" id="ARBA00023136"/>
    </source>
</evidence>
<feature type="transmembrane region" description="Helical" evidence="18">
    <location>
        <begin position="271"/>
        <end position="290"/>
    </location>
</feature>
<dbReference type="RefSeq" id="YP_010585900.1">
    <property type="nucleotide sequence ID" value="NC_069234.1"/>
</dbReference>
<feature type="transmembrane region" description="Helical" evidence="18">
    <location>
        <begin position="311"/>
        <end position="339"/>
    </location>
</feature>
<evidence type="ECO:0000259" key="19">
    <source>
        <dbReference type="Pfam" id="PF00361"/>
    </source>
</evidence>
<dbReference type="InterPro" id="IPR050175">
    <property type="entry name" value="Complex_I_Subunit_2"/>
</dbReference>
<keyword evidence="13 18" id="KW-0520">NAD</keyword>
<keyword evidence="14 18" id="KW-0830">Ubiquinone</keyword>
<keyword evidence="11 18" id="KW-0249">Electron transport</keyword>
<evidence type="ECO:0000256" key="1">
    <source>
        <dbReference type="ARBA" id="ARBA00003257"/>
    </source>
</evidence>
<organism evidence="20">
    <name type="scientific">Glossosoma caudatum</name>
    <dbReference type="NCBI Taxonomy" id="2904899"/>
    <lineage>
        <taxon>Eukaryota</taxon>
        <taxon>Metazoa</taxon>
        <taxon>Ecdysozoa</taxon>
        <taxon>Arthropoda</taxon>
        <taxon>Hexapoda</taxon>
        <taxon>Insecta</taxon>
        <taxon>Pterygota</taxon>
        <taxon>Neoptera</taxon>
        <taxon>Endopterygota</taxon>
        <taxon>Trichoptera</taxon>
        <taxon>Integripalpia</taxon>
        <taxon>Glossosomatoidea</taxon>
        <taxon>Glossosomatidae</taxon>
        <taxon>Glossosomatinae</taxon>
        <taxon>Glossosomatini</taxon>
        <taxon>Glossosoma</taxon>
    </lineage>
</organism>
<keyword evidence="6" id="KW-0813">Transport</keyword>
<keyword evidence="10 18" id="KW-1278">Translocase</keyword>
<feature type="transmembrane region" description="Helical" evidence="18">
    <location>
        <begin position="232"/>
        <end position="251"/>
    </location>
</feature>
<dbReference type="GO" id="GO:0005743">
    <property type="term" value="C:mitochondrial inner membrane"/>
    <property type="evidence" value="ECO:0007669"/>
    <property type="project" value="UniProtKB-SubCell"/>
</dbReference>
<comment type="catalytic activity">
    <reaction evidence="17 18">
        <text>a ubiquinone + NADH + 5 H(+)(in) = a ubiquinol + NAD(+) + 4 H(+)(out)</text>
        <dbReference type="Rhea" id="RHEA:29091"/>
        <dbReference type="Rhea" id="RHEA-COMP:9565"/>
        <dbReference type="Rhea" id="RHEA-COMP:9566"/>
        <dbReference type="ChEBI" id="CHEBI:15378"/>
        <dbReference type="ChEBI" id="CHEBI:16389"/>
        <dbReference type="ChEBI" id="CHEBI:17976"/>
        <dbReference type="ChEBI" id="CHEBI:57540"/>
        <dbReference type="ChEBI" id="CHEBI:57945"/>
        <dbReference type="EC" id="7.1.1.2"/>
    </reaction>
</comment>
<evidence type="ECO:0000256" key="5">
    <source>
        <dbReference type="ARBA" id="ARBA00021008"/>
    </source>
</evidence>
<evidence type="ECO:0000256" key="13">
    <source>
        <dbReference type="ARBA" id="ARBA00023027"/>
    </source>
</evidence>
<keyword evidence="15 18" id="KW-0496">Mitochondrion</keyword>
<accession>A0A9E8LNG8</accession>
<evidence type="ECO:0000256" key="7">
    <source>
        <dbReference type="ARBA" id="ARBA00022660"/>
    </source>
</evidence>
<keyword evidence="8 18" id="KW-0812">Transmembrane</keyword>
<evidence type="ECO:0000256" key="6">
    <source>
        <dbReference type="ARBA" id="ARBA00022448"/>
    </source>
</evidence>
<evidence type="ECO:0000256" key="14">
    <source>
        <dbReference type="ARBA" id="ARBA00023075"/>
    </source>
</evidence>
<dbReference type="PANTHER" id="PTHR46552">
    <property type="entry name" value="NADH-UBIQUINONE OXIDOREDUCTASE CHAIN 2"/>
    <property type="match status" value="1"/>
</dbReference>
<dbReference type="CTD" id="4536"/>
<evidence type="ECO:0000256" key="2">
    <source>
        <dbReference type="ARBA" id="ARBA00004448"/>
    </source>
</evidence>
<reference evidence="20" key="2">
    <citation type="journal article" date="2022" name="Syst. Entomol.">
        <title>Massive gene rearrangements of mitochondrial genomes and implications for the phylogeny of Trichoptera (Insecta).</title>
        <authorList>
            <person name="Ge X."/>
            <person name="Peng L."/>
            <person name="Vogler A.P."/>
            <person name="Morse J.C."/>
            <person name="Yang L."/>
            <person name="Sun C."/>
            <person name="Wang B."/>
        </authorList>
    </citation>
    <scope>NUCLEOTIDE SEQUENCE</scope>
</reference>
<protein>
    <recommendedName>
        <fullName evidence="5 18">NADH-ubiquinone oxidoreductase chain 2</fullName>
        <ecNumber evidence="4 18">7.1.1.2</ecNumber>
    </recommendedName>
</protein>
<geneLocation type="mitochondrion" evidence="20"/>
<evidence type="ECO:0000256" key="11">
    <source>
        <dbReference type="ARBA" id="ARBA00022982"/>
    </source>
</evidence>
<comment type="function">
    <text evidence="1">Core subunit of the mitochondrial membrane respiratory chain NADH dehydrogenase (Complex I) that is believed to belong to the minimal assembly required for catalysis. Complex I functions in the transfer of electrons from NADH to the respiratory chain. The immediate electron acceptor for the enzyme is believed to be ubiquinone.</text>
</comment>
<evidence type="ECO:0000256" key="15">
    <source>
        <dbReference type="ARBA" id="ARBA00023128"/>
    </source>
</evidence>
<comment type="function">
    <text evidence="18">Core subunit of the mitochondrial membrane respiratory chain NADH dehydrogenase (Complex I) which catalyzes electron transfer from NADH through the respiratory chain, using ubiquinone as an electron acceptor. Essential for the catalytic activity and assembly of complex I.</text>
</comment>
<dbReference type="EMBL" id="OL677991">
    <property type="protein sequence ID" value="UZZ43623.1"/>
    <property type="molecule type" value="Genomic_DNA"/>
</dbReference>
<feature type="transmembrane region" description="Helical" evidence="18">
    <location>
        <begin position="175"/>
        <end position="193"/>
    </location>
</feature>
<evidence type="ECO:0000256" key="4">
    <source>
        <dbReference type="ARBA" id="ARBA00012944"/>
    </source>
</evidence>
<evidence type="ECO:0000256" key="10">
    <source>
        <dbReference type="ARBA" id="ARBA00022967"/>
    </source>
</evidence>
<dbReference type="InterPro" id="IPR003917">
    <property type="entry name" value="NADH_UbQ_OxRdtase_chain2"/>
</dbReference>
<reference evidence="20" key="1">
    <citation type="submission" date="2021-11" db="EMBL/GenBank/DDBJ databases">
        <authorList>
            <person name="Ge X.-Y."/>
            <person name="Peng L."/>
            <person name="Sun C.-H."/>
            <person name="Wang B.-X."/>
        </authorList>
    </citation>
    <scope>NUCLEOTIDE SEQUENCE</scope>
</reference>
<dbReference type="GO" id="GO:0008137">
    <property type="term" value="F:NADH dehydrogenase (ubiquinone) activity"/>
    <property type="evidence" value="ECO:0007669"/>
    <property type="project" value="UniProtKB-EC"/>
</dbReference>
<keyword evidence="16 18" id="KW-0472">Membrane</keyword>
<feature type="domain" description="NADH:quinone oxidoreductase/Mrp antiporter transmembrane" evidence="19">
    <location>
        <begin position="27"/>
        <end position="284"/>
    </location>
</feature>
<gene>
    <name evidence="20" type="primary">ND2</name>
</gene>
<dbReference type="PANTHER" id="PTHR46552:SF1">
    <property type="entry name" value="NADH-UBIQUINONE OXIDOREDUCTASE CHAIN 2"/>
    <property type="match status" value="1"/>
</dbReference>
<keyword evidence="7 18" id="KW-0679">Respiratory chain</keyword>
<dbReference type="EC" id="7.1.1.2" evidence="4 18"/>